<accession>A0A0D0DJM9</accession>
<keyword evidence="4 5" id="KW-0472">Membrane</keyword>
<sequence>MASHIEEKPNYAAQARTPSVPFRSELQAYERDAGDRPPFVLTYPEIKLLGIAGVGFFLDAYDLFIINPVATMLQYRLYQGASLPNNIQGVLKASANIGSVIGQFLFGYCADAFGRKAIYGKELMLIILATILCISCPTNLLSAEGSLIYLSIFRVLLGVGVGGDYPMSASVTSDRATIRKRGTLLAYIFANQGWGSLVGSLATIIVLACYKHVMNDEGETSKVDGVWRIVVGLSLIPAFATLYQRLTLPESVRFEESRTLAAGELDDSKAKNDVEITVSSKNSDEGDIKEPLEKKAHFKEFVEYFSEWRHAKVLIGTCMCWFLLDIAFYGINLNQNVVLQEIGYAGKTGTAWEKLFKVSTGNIIITALGFVPGYYVTVLTIEKLGRKYIQIQGFLMSALFLGILASKFDTFDNASFIVCFAFLQFFFNFGANATTYCYPAEVFPTKYRASAHGISAASGKAGAIISALGFNTLTAKIGTPAVLWIFFGCCITGAVFTLLLPEVAGRDPDAILAAELKER</sequence>
<evidence type="ECO:0000313" key="7">
    <source>
        <dbReference type="EMBL" id="KIK81834.1"/>
    </source>
</evidence>
<dbReference type="STRING" id="930991.A0A0D0DJM9"/>
<dbReference type="Gene3D" id="1.20.1250.20">
    <property type="entry name" value="MFS general substrate transporter like domains"/>
    <property type="match status" value="2"/>
</dbReference>
<keyword evidence="8" id="KW-1185">Reference proteome</keyword>
<dbReference type="PROSITE" id="PS50850">
    <property type="entry name" value="MFS"/>
    <property type="match status" value="1"/>
</dbReference>
<feature type="transmembrane region" description="Helical" evidence="5">
    <location>
        <begin position="388"/>
        <end position="408"/>
    </location>
</feature>
<dbReference type="PROSITE" id="PS00216">
    <property type="entry name" value="SUGAR_TRANSPORT_1"/>
    <property type="match status" value="1"/>
</dbReference>
<dbReference type="CDD" id="cd17364">
    <property type="entry name" value="MFS_PhT"/>
    <property type="match status" value="1"/>
</dbReference>
<protein>
    <recommendedName>
        <fullName evidence="6">Major facilitator superfamily (MFS) profile domain-containing protein</fullName>
    </recommendedName>
</protein>
<keyword evidence="3 5" id="KW-1133">Transmembrane helix</keyword>
<feature type="transmembrane region" description="Helical" evidence="5">
    <location>
        <begin position="414"/>
        <end position="438"/>
    </location>
</feature>
<dbReference type="PANTHER" id="PTHR24064">
    <property type="entry name" value="SOLUTE CARRIER FAMILY 22 MEMBER"/>
    <property type="match status" value="1"/>
</dbReference>
<dbReference type="InterPro" id="IPR036259">
    <property type="entry name" value="MFS_trans_sf"/>
</dbReference>
<evidence type="ECO:0000256" key="2">
    <source>
        <dbReference type="ARBA" id="ARBA00022692"/>
    </source>
</evidence>
<gene>
    <name evidence="7" type="ORF">PAXRUDRAFT_155154</name>
</gene>
<proteinExistence type="predicted"/>
<feature type="transmembrane region" description="Helical" evidence="5">
    <location>
        <begin position="363"/>
        <end position="381"/>
    </location>
</feature>
<reference evidence="8" key="2">
    <citation type="submission" date="2015-01" db="EMBL/GenBank/DDBJ databases">
        <title>Evolutionary Origins and Diversification of the Mycorrhizal Mutualists.</title>
        <authorList>
            <consortium name="DOE Joint Genome Institute"/>
            <consortium name="Mycorrhizal Genomics Consortium"/>
            <person name="Kohler A."/>
            <person name="Kuo A."/>
            <person name="Nagy L.G."/>
            <person name="Floudas D."/>
            <person name="Copeland A."/>
            <person name="Barry K.W."/>
            <person name="Cichocki N."/>
            <person name="Veneault-Fourrey C."/>
            <person name="LaButti K."/>
            <person name="Lindquist E.A."/>
            <person name="Lipzen A."/>
            <person name="Lundell T."/>
            <person name="Morin E."/>
            <person name="Murat C."/>
            <person name="Riley R."/>
            <person name="Ohm R."/>
            <person name="Sun H."/>
            <person name="Tunlid A."/>
            <person name="Henrissat B."/>
            <person name="Grigoriev I.V."/>
            <person name="Hibbett D.S."/>
            <person name="Martin F."/>
        </authorList>
    </citation>
    <scope>NUCLEOTIDE SEQUENCE [LARGE SCALE GENOMIC DNA]</scope>
    <source>
        <strain evidence="8">Ve08.2h10</strain>
    </source>
</reference>
<feature type="transmembrane region" description="Helical" evidence="5">
    <location>
        <begin position="450"/>
        <end position="470"/>
    </location>
</feature>
<dbReference type="SUPFAM" id="SSF103473">
    <property type="entry name" value="MFS general substrate transporter"/>
    <property type="match status" value="1"/>
</dbReference>
<dbReference type="EMBL" id="KN825724">
    <property type="protein sequence ID" value="KIK81834.1"/>
    <property type="molecule type" value="Genomic_DNA"/>
</dbReference>
<dbReference type="AlphaFoldDB" id="A0A0D0DJM9"/>
<organism evidence="7 8">
    <name type="scientific">Paxillus rubicundulus Ve08.2h10</name>
    <dbReference type="NCBI Taxonomy" id="930991"/>
    <lineage>
        <taxon>Eukaryota</taxon>
        <taxon>Fungi</taxon>
        <taxon>Dikarya</taxon>
        <taxon>Basidiomycota</taxon>
        <taxon>Agaricomycotina</taxon>
        <taxon>Agaricomycetes</taxon>
        <taxon>Agaricomycetidae</taxon>
        <taxon>Boletales</taxon>
        <taxon>Paxilineae</taxon>
        <taxon>Paxillaceae</taxon>
        <taxon>Paxillus</taxon>
    </lineage>
</organism>
<feature type="transmembrane region" description="Helical" evidence="5">
    <location>
        <begin position="46"/>
        <end position="66"/>
    </location>
</feature>
<evidence type="ECO:0000256" key="4">
    <source>
        <dbReference type="ARBA" id="ARBA00023136"/>
    </source>
</evidence>
<feature type="transmembrane region" description="Helical" evidence="5">
    <location>
        <begin position="123"/>
        <end position="141"/>
    </location>
</feature>
<dbReference type="Proteomes" id="UP000054538">
    <property type="component" value="Unassembled WGS sequence"/>
</dbReference>
<dbReference type="HOGENOM" id="CLU_001265_46_14_1"/>
<feature type="transmembrane region" description="Helical" evidence="5">
    <location>
        <begin position="184"/>
        <end position="213"/>
    </location>
</feature>
<dbReference type="InterPro" id="IPR020846">
    <property type="entry name" value="MFS_dom"/>
</dbReference>
<evidence type="ECO:0000256" key="5">
    <source>
        <dbReference type="SAM" id="Phobius"/>
    </source>
</evidence>
<dbReference type="Pfam" id="PF00083">
    <property type="entry name" value="Sugar_tr"/>
    <property type="match status" value="1"/>
</dbReference>
<feature type="transmembrane region" description="Helical" evidence="5">
    <location>
        <begin position="482"/>
        <end position="500"/>
    </location>
</feature>
<dbReference type="GO" id="GO:0022857">
    <property type="term" value="F:transmembrane transporter activity"/>
    <property type="evidence" value="ECO:0007669"/>
    <property type="project" value="InterPro"/>
</dbReference>
<feature type="transmembrane region" description="Helical" evidence="5">
    <location>
        <begin position="225"/>
        <end position="243"/>
    </location>
</feature>
<reference evidence="7 8" key="1">
    <citation type="submission" date="2014-04" db="EMBL/GenBank/DDBJ databases">
        <authorList>
            <consortium name="DOE Joint Genome Institute"/>
            <person name="Kuo A."/>
            <person name="Kohler A."/>
            <person name="Jargeat P."/>
            <person name="Nagy L.G."/>
            <person name="Floudas D."/>
            <person name="Copeland A."/>
            <person name="Barry K.W."/>
            <person name="Cichocki N."/>
            <person name="Veneault-Fourrey C."/>
            <person name="LaButti K."/>
            <person name="Lindquist E.A."/>
            <person name="Lipzen A."/>
            <person name="Lundell T."/>
            <person name="Morin E."/>
            <person name="Murat C."/>
            <person name="Sun H."/>
            <person name="Tunlid A."/>
            <person name="Henrissat B."/>
            <person name="Grigoriev I.V."/>
            <person name="Hibbett D.S."/>
            <person name="Martin F."/>
            <person name="Nordberg H.P."/>
            <person name="Cantor M.N."/>
            <person name="Hua S.X."/>
        </authorList>
    </citation>
    <scope>NUCLEOTIDE SEQUENCE [LARGE SCALE GENOMIC DNA]</scope>
    <source>
        <strain evidence="7 8">Ve08.2h10</strain>
    </source>
</reference>
<dbReference type="InParanoid" id="A0A0D0DJM9"/>
<dbReference type="OrthoDB" id="433512at2759"/>
<evidence type="ECO:0000313" key="8">
    <source>
        <dbReference type="Proteomes" id="UP000054538"/>
    </source>
</evidence>
<dbReference type="FunCoup" id="A0A0D0DJM9">
    <property type="interactions" value="538"/>
</dbReference>
<evidence type="ECO:0000259" key="6">
    <source>
        <dbReference type="PROSITE" id="PS50850"/>
    </source>
</evidence>
<feature type="transmembrane region" description="Helical" evidence="5">
    <location>
        <begin position="147"/>
        <end position="163"/>
    </location>
</feature>
<evidence type="ECO:0000256" key="1">
    <source>
        <dbReference type="ARBA" id="ARBA00004141"/>
    </source>
</evidence>
<name>A0A0D0DJM9_9AGAM</name>
<feature type="domain" description="Major facilitator superfamily (MFS) profile" evidence="6">
    <location>
        <begin position="48"/>
        <end position="505"/>
    </location>
</feature>
<evidence type="ECO:0000256" key="3">
    <source>
        <dbReference type="ARBA" id="ARBA00022989"/>
    </source>
</evidence>
<comment type="subcellular location">
    <subcellularLocation>
        <location evidence="1">Membrane</location>
        <topology evidence="1">Multi-pass membrane protein</topology>
    </subcellularLocation>
</comment>
<keyword evidence="2 5" id="KW-0812">Transmembrane</keyword>
<dbReference type="InterPro" id="IPR005829">
    <property type="entry name" value="Sugar_transporter_CS"/>
</dbReference>
<dbReference type="GO" id="GO:0016020">
    <property type="term" value="C:membrane"/>
    <property type="evidence" value="ECO:0007669"/>
    <property type="project" value="UniProtKB-SubCell"/>
</dbReference>
<dbReference type="InterPro" id="IPR005828">
    <property type="entry name" value="MFS_sugar_transport-like"/>
</dbReference>